<name>A0A239CEH6_9FLAO</name>
<evidence type="ECO:0000313" key="2">
    <source>
        <dbReference type="EMBL" id="SNS18635.1"/>
    </source>
</evidence>
<keyword evidence="1" id="KW-0472">Membrane</keyword>
<sequence>MEKDCTNALNQISQKVETLTRFDIEVLKVVSCRKRNSLGEVNWSFRPIISIEKKSGKGKIPYTAIPKNDLEDLNSQTTKDYEKALEDLPQKLIKWDELNKTNDKELTPHDCFKGPITYGYHFQCRDCGGQGWNQCGNCRGKGSNTCDKCNTKGYIQCSKCINIWGNNTGKIKGETCPTCQGRKTITCNKCQGQGNLRCKRCNGSGTISCRSCGNTGFFHELMILTCVVNTVYKYIPNPKEKNKQIIQELNRRNLKDLQKISKVHRIESKIHNKSITRNYNSNCSITELIIKILDKKLIFIGYGENEIIFNYNNIVSILLEADLIVLERTLNLSKYKLWGTLIELSDNVGRVLESEINTMATKSSLIQDGIINKNYADRIKTALSKSLKKIIFCKLGTPLLTLCLLCLFIFAIDYFVDINLILGMWKYTLYILIPTFTWFLFEANVRKKVSNEINESSCKDIDVTYLFKRYNTMSNYRIIALIPIVMLLVIILLL</sequence>
<reference evidence="2 3" key="1">
    <citation type="submission" date="2017-06" db="EMBL/GenBank/DDBJ databases">
        <authorList>
            <person name="Kim H.J."/>
            <person name="Triplett B.A."/>
        </authorList>
    </citation>
    <scope>NUCLEOTIDE SEQUENCE [LARGE SCALE GENOMIC DNA]</scope>
    <source>
        <strain evidence="2 3">DSM 25597</strain>
    </source>
</reference>
<organism evidence="2 3">
    <name type="scientific">Dokdonia pacifica</name>
    <dbReference type="NCBI Taxonomy" id="1627892"/>
    <lineage>
        <taxon>Bacteria</taxon>
        <taxon>Pseudomonadati</taxon>
        <taxon>Bacteroidota</taxon>
        <taxon>Flavobacteriia</taxon>
        <taxon>Flavobacteriales</taxon>
        <taxon>Flavobacteriaceae</taxon>
        <taxon>Dokdonia</taxon>
    </lineage>
</organism>
<protein>
    <recommendedName>
        <fullName evidence="4">CR-type domain-containing protein</fullName>
    </recommendedName>
</protein>
<feature type="transmembrane region" description="Helical" evidence="1">
    <location>
        <begin position="476"/>
        <end position="493"/>
    </location>
</feature>
<keyword evidence="1" id="KW-0812">Transmembrane</keyword>
<evidence type="ECO:0000256" key="1">
    <source>
        <dbReference type="SAM" id="Phobius"/>
    </source>
</evidence>
<accession>A0A239CEH6</accession>
<proteinExistence type="predicted"/>
<dbReference type="Proteomes" id="UP000198379">
    <property type="component" value="Unassembled WGS sequence"/>
</dbReference>
<dbReference type="RefSeq" id="WP_089373280.1">
    <property type="nucleotide sequence ID" value="NZ_BMEP01000004.1"/>
</dbReference>
<keyword evidence="3" id="KW-1185">Reference proteome</keyword>
<evidence type="ECO:0000313" key="3">
    <source>
        <dbReference type="Proteomes" id="UP000198379"/>
    </source>
</evidence>
<gene>
    <name evidence="2" type="ORF">SAMN06265376_107289</name>
</gene>
<dbReference type="AlphaFoldDB" id="A0A239CEH6"/>
<evidence type="ECO:0008006" key="4">
    <source>
        <dbReference type="Google" id="ProtNLM"/>
    </source>
</evidence>
<feature type="transmembrane region" description="Helical" evidence="1">
    <location>
        <begin position="390"/>
        <end position="412"/>
    </location>
</feature>
<keyword evidence="1" id="KW-1133">Transmembrane helix</keyword>
<feature type="transmembrane region" description="Helical" evidence="1">
    <location>
        <begin position="424"/>
        <end position="441"/>
    </location>
</feature>
<dbReference type="EMBL" id="FZNY01000007">
    <property type="protein sequence ID" value="SNS18635.1"/>
    <property type="molecule type" value="Genomic_DNA"/>
</dbReference>
<dbReference type="OrthoDB" id="837043at2"/>